<dbReference type="InterPro" id="IPR015864">
    <property type="entry name" value="FAD_synthase"/>
</dbReference>
<sequence>MLIPLRSPQEARRPTAVAVGSFDGLHQGHRRVIAEIKSNDDVSIIPTVVSFWPHPREILYGDSRLRLDMPAEKLSLLESLGVEQLVLIPFNERLATLTPDIFVKEVLKQQLGAVKVAVGKNFRFGIKRTGDTSDLGRIAQEFGIKVEILPMLWDGDEKISSSRIRKALGEGQIQEATRLLGRPYRFRGSIFNIPSLEPGLSCSNVRLQVDGRKFLPREGIYAAWVRFEQKITSQPRIGAIMNLEPHLSIDPKSQSIVEIQLLDQPSIYQGLHLYIEPVCLIRNQQKFSSVDKIRQQIAKDIEFASKILGISKIN</sequence>
<dbReference type="GO" id="GO:0008531">
    <property type="term" value="F:riboflavin kinase activity"/>
    <property type="evidence" value="ECO:0007669"/>
    <property type="project" value="UniProtKB-EC"/>
</dbReference>
<evidence type="ECO:0000256" key="5">
    <source>
        <dbReference type="ARBA" id="ARBA00012393"/>
    </source>
</evidence>
<dbReference type="Gene3D" id="2.40.30.30">
    <property type="entry name" value="Riboflavin kinase-like"/>
    <property type="match status" value="1"/>
</dbReference>
<comment type="pathway">
    <text evidence="1">Cofactor biosynthesis; FAD biosynthesis; FAD from FMN: step 1/1.</text>
</comment>
<dbReference type="EC" id="2.7.1.26" evidence="4"/>
<evidence type="ECO:0000256" key="3">
    <source>
        <dbReference type="ARBA" id="ARBA00010214"/>
    </source>
</evidence>
<proteinExistence type="inferred from homology"/>
<evidence type="ECO:0000256" key="15">
    <source>
        <dbReference type="ARBA" id="ARBA00023268"/>
    </source>
</evidence>
<keyword evidence="15" id="KW-0511">Multifunctional enzyme</keyword>
<dbReference type="SUPFAM" id="SSF52374">
    <property type="entry name" value="Nucleotidylyl transferase"/>
    <property type="match status" value="1"/>
</dbReference>
<dbReference type="PANTHER" id="PTHR22749:SF6">
    <property type="entry name" value="RIBOFLAVIN KINASE"/>
    <property type="match status" value="1"/>
</dbReference>
<evidence type="ECO:0000256" key="8">
    <source>
        <dbReference type="ARBA" id="ARBA00022643"/>
    </source>
</evidence>
<keyword evidence="8" id="KW-0288">FMN</keyword>
<evidence type="ECO:0000256" key="13">
    <source>
        <dbReference type="ARBA" id="ARBA00022827"/>
    </source>
</evidence>
<feature type="domain" description="Riboflavin kinase" evidence="16">
    <location>
        <begin position="179"/>
        <end position="309"/>
    </location>
</feature>
<dbReference type="InterPro" id="IPR014729">
    <property type="entry name" value="Rossmann-like_a/b/a_fold"/>
</dbReference>
<dbReference type="FunFam" id="3.40.50.620:FF:000021">
    <property type="entry name" value="Riboflavin biosynthesis protein"/>
    <property type="match status" value="1"/>
</dbReference>
<evidence type="ECO:0000259" key="16">
    <source>
        <dbReference type="SMART" id="SM00904"/>
    </source>
</evidence>
<dbReference type="GO" id="GO:0009231">
    <property type="term" value="P:riboflavin biosynthetic process"/>
    <property type="evidence" value="ECO:0007669"/>
    <property type="project" value="InterPro"/>
</dbReference>
<comment type="pathway">
    <text evidence="2">Cofactor biosynthesis; FMN biosynthesis; FMN from riboflavin (ATP route): step 1/1.</text>
</comment>
<evidence type="ECO:0000256" key="14">
    <source>
        <dbReference type="ARBA" id="ARBA00022840"/>
    </source>
</evidence>
<keyword evidence="12 17" id="KW-0418">Kinase</keyword>
<dbReference type="Gene3D" id="3.40.50.620">
    <property type="entry name" value="HUPs"/>
    <property type="match status" value="1"/>
</dbReference>
<keyword evidence="7" id="KW-0285">Flavoprotein</keyword>
<dbReference type="Pfam" id="PF06574">
    <property type="entry name" value="FAD_syn"/>
    <property type="match status" value="1"/>
</dbReference>
<dbReference type="EC" id="2.7.7.2" evidence="5"/>
<dbReference type="CDD" id="cd02064">
    <property type="entry name" value="FAD_synthetase_N"/>
    <property type="match status" value="1"/>
</dbReference>
<dbReference type="Pfam" id="PF01687">
    <property type="entry name" value="Flavokinase"/>
    <property type="match status" value="1"/>
</dbReference>
<keyword evidence="11" id="KW-0547">Nucleotide-binding</keyword>
<evidence type="ECO:0000256" key="4">
    <source>
        <dbReference type="ARBA" id="ARBA00012105"/>
    </source>
</evidence>
<dbReference type="PANTHER" id="PTHR22749">
    <property type="entry name" value="RIBOFLAVIN KINASE/FMN ADENYLYLTRANSFERASE"/>
    <property type="match status" value="1"/>
</dbReference>
<organism evidence="17">
    <name type="scientific">Paulinella longichromatophora</name>
    <dbReference type="NCBI Taxonomy" id="1708747"/>
    <lineage>
        <taxon>Eukaryota</taxon>
        <taxon>Sar</taxon>
        <taxon>Rhizaria</taxon>
        <taxon>Cercozoa</taxon>
        <taxon>Imbricatea</taxon>
        <taxon>Silicofilosea</taxon>
        <taxon>Euglyphida</taxon>
        <taxon>Paulinellidae</taxon>
        <taxon>Paulinella</taxon>
    </lineage>
</organism>
<evidence type="ECO:0000256" key="6">
    <source>
        <dbReference type="ARBA" id="ARBA00018483"/>
    </source>
</evidence>
<evidence type="ECO:0000256" key="1">
    <source>
        <dbReference type="ARBA" id="ARBA00004726"/>
    </source>
</evidence>
<evidence type="ECO:0000256" key="7">
    <source>
        <dbReference type="ARBA" id="ARBA00022630"/>
    </source>
</evidence>
<comment type="similarity">
    <text evidence="3">Belongs to the RibF family.</text>
</comment>
<evidence type="ECO:0000256" key="2">
    <source>
        <dbReference type="ARBA" id="ARBA00005201"/>
    </source>
</evidence>
<evidence type="ECO:0000256" key="12">
    <source>
        <dbReference type="ARBA" id="ARBA00022777"/>
    </source>
</evidence>
<evidence type="ECO:0000313" key="17">
    <source>
        <dbReference type="EMBL" id="AUG32284.1"/>
    </source>
</evidence>
<evidence type="ECO:0000256" key="10">
    <source>
        <dbReference type="ARBA" id="ARBA00022695"/>
    </source>
</evidence>
<keyword evidence="10" id="KW-0548">Nucleotidyltransferase</keyword>
<dbReference type="PIRSF" id="PIRSF004491">
    <property type="entry name" value="FAD_Synth"/>
    <property type="match status" value="1"/>
</dbReference>
<reference evidence="17" key="1">
    <citation type="submission" date="2017-10" db="EMBL/GenBank/DDBJ databases">
        <title>Paulinella longichromatophora chromatophore genome.</title>
        <authorList>
            <person name="Lhee D."/>
            <person name="Yoon H.S."/>
        </authorList>
    </citation>
    <scope>NUCLEOTIDE SEQUENCE</scope>
</reference>
<dbReference type="GO" id="GO:0003919">
    <property type="term" value="F:FMN adenylyltransferase activity"/>
    <property type="evidence" value="ECO:0007669"/>
    <property type="project" value="UniProtKB-EC"/>
</dbReference>
<evidence type="ECO:0000256" key="11">
    <source>
        <dbReference type="ARBA" id="ARBA00022741"/>
    </source>
</evidence>
<evidence type="ECO:0000256" key="9">
    <source>
        <dbReference type="ARBA" id="ARBA00022679"/>
    </source>
</evidence>
<dbReference type="InterPro" id="IPR023468">
    <property type="entry name" value="Riboflavin_kinase"/>
</dbReference>
<dbReference type="UniPathway" id="UPA00277">
    <property type="reaction ID" value="UER00407"/>
</dbReference>
<keyword evidence="13" id="KW-0274">FAD</keyword>
<protein>
    <recommendedName>
        <fullName evidence="6">Bifunctional riboflavin kinase/FMN adenylyltransferase</fullName>
        <ecNumber evidence="4">2.7.1.26</ecNumber>
        <ecNumber evidence="5">2.7.7.2</ecNumber>
    </recommendedName>
</protein>
<dbReference type="SUPFAM" id="SSF82114">
    <property type="entry name" value="Riboflavin kinase-like"/>
    <property type="match status" value="1"/>
</dbReference>
<geneLocation type="plastid" evidence="17"/>
<gene>
    <name evidence="17" type="ORF">PLO_285</name>
</gene>
<accession>A0A2H4ZP21</accession>
<dbReference type="AlphaFoldDB" id="A0A2H4ZP21"/>
<dbReference type="GO" id="GO:0005524">
    <property type="term" value="F:ATP binding"/>
    <property type="evidence" value="ECO:0007669"/>
    <property type="project" value="UniProtKB-KW"/>
</dbReference>
<dbReference type="UniPathway" id="UPA00276">
    <property type="reaction ID" value="UER00406"/>
</dbReference>
<dbReference type="InterPro" id="IPR023465">
    <property type="entry name" value="Riboflavin_kinase_dom_sf"/>
</dbReference>
<keyword evidence="9" id="KW-0808">Transferase</keyword>
<dbReference type="SMART" id="SM00904">
    <property type="entry name" value="Flavokinase"/>
    <property type="match status" value="1"/>
</dbReference>
<dbReference type="GO" id="GO:0009398">
    <property type="term" value="P:FMN biosynthetic process"/>
    <property type="evidence" value="ECO:0007669"/>
    <property type="project" value="UniProtKB-UniPathway"/>
</dbReference>
<dbReference type="EMBL" id="MG264610">
    <property type="protein sequence ID" value="AUG32284.1"/>
    <property type="molecule type" value="Genomic_DNA"/>
</dbReference>
<keyword evidence="17" id="KW-0934">Plastid</keyword>
<dbReference type="InterPro" id="IPR002606">
    <property type="entry name" value="Riboflavin_kinase_bac"/>
</dbReference>
<keyword evidence="14" id="KW-0067">ATP-binding</keyword>
<name>A0A2H4ZP21_9EUKA</name>
<dbReference type="GO" id="GO:0006747">
    <property type="term" value="P:FAD biosynthetic process"/>
    <property type="evidence" value="ECO:0007669"/>
    <property type="project" value="UniProtKB-UniPathway"/>
</dbReference>
<dbReference type="InterPro" id="IPR015865">
    <property type="entry name" value="Riboflavin_kinase_bac/euk"/>
</dbReference>